<dbReference type="Proteomes" id="UP000001444">
    <property type="component" value="Chromosome"/>
</dbReference>
<name>C9Z8N8_STRSW</name>
<dbReference type="STRING" id="680198.SCAB_44511"/>
<dbReference type="AlphaFoldDB" id="C9Z8N8"/>
<keyword evidence="2" id="KW-1185">Reference proteome</keyword>
<evidence type="ECO:0000313" key="2">
    <source>
        <dbReference type="Proteomes" id="UP000001444"/>
    </source>
</evidence>
<dbReference type="HOGENOM" id="CLU_2604679_0_0_11"/>
<proteinExistence type="predicted"/>
<dbReference type="EMBL" id="FN554889">
    <property type="protein sequence ID" value="CBG71513.1"/>
    <property type="molecule type" value="Genomic_DNA"/>
</dbReference>
<protein>
    <submittedName>
        <fullName evidence="1">Uncharacterized protein</fullName>
    </submittedName>
</protein>
<organism evidence="1 2">
    <name type="scientific">Streptomyces scabiei (strain 87.22)</name>
    <dbReference type="NCBI Taxonomy" id="680198"/>
    <lineage>
        <taxon>Bacteria</taxon>
        <taxon>Bacillati</taxon>
        <taxon>Actinomycetota</taxon>
        <taxon>Actinomycetes</taxon>
        <taxon>Kitasatosporales</taxon>
        <taxon>Streptomycetaceae</taxon>
        <taxon>Streptomyces</taxon>
    </lineage>
</organism>
<evidence type="ECO:0000313" key="1">
    <source>
        <dbReference type="EMBL" id="CBG71513.1"/>
    </source>
</evidence>
<reference evidence="1 2" key="1">
    <citation type="journal article" date="2010" name="Mol. Plant Microbe Interact.">
        <title>Streptomyces scabies 87-22 contains a coronafacic acid-like biosynthetic cluster that contributes to plant-microbe interactions.</title>
        <authorList>
            <person name="Bignell D.R."/>
            <person name="Seipke R.F."/>
            <person name="Huguet-Tapia J.C."/>
            <person name="Chambers A.H."/>
            <person name="Parry R.J."/>
            <person name="Loria R."/>
        </authorList>
    </citation>
    <scope>NUCLEOTIDE SEQUENCE [LARGE SCALE GENOMIC DNA]</scope>
    <source>
        <strain evidence="1 2">87.22</strain>
    </source>
</reference>
<accession>C9Z8N8</accession>
<dbReference type="KEGG" id="scb:SCAB_44511"/>
<gene>
    <name evidence="1" type="ordered locus">SCAB_44511</name>
</gene>
<sequence length="79" mass="8884">MSGRRKHWAQGSLEPQSLHIVYHWVGAVNLGKRRLGPRLRRRLGDDHALGVTHLGHKGNQLLRVLTATSRVPQRRVGAP</sequence>